<dbReference type="InterPro" id="IPR006027">
    <property type="entry name" value="NusB_RsmB_TIM44"/>
</dbReference>
<evidence type="ECO:0000256" key="4">
    <source>
        <dbReference type="ARBA" id="ARBA00022884"/>
    </source>
</evidence>
<keyword evidence="3 5" id="KW-0949">S-adenosyl-L-methionine</keyword>
<dbReference type="GO" id="GO:0008173">
    <property type="term" value="F:RNA methyltransferase activity"/>
    <property type="evidence" value="ECO:0007669"/>
    <property type="project" value="InterPro"/>
</dbReference>
<feature type="active site" description="Nucleophile" evidence="5">
    <location>
        <position position="351"/>
    </location>
</feature>
<evidence type="ECO:0000313" key="8">
    <source>
        <dbReference type="Proteomes" id="UP000824081"/>
    </source>
</evidence>
<dbReference type="Gene3D" id="3.40.50.150">
    <property type="entry name" value="Vaccinia Virus protein VP39"/>
    <property type="match status" value="1"/>
</dbReference>
<keyword evidence="2 5" id="KW-0808">Transferase</keyword>
<dbReference type="InterPro" id="IPR049560">
    <property type="entry name" value="MeTrfase_RsmB-F_NOP2_cat"/>
</dbReference>
<keyword evidence="1 5" id="KW-0489">Methyltransferase</keyword>
<dbReference type="CDD" id="cd02440">
    <property type="entry name" value="AdoMet_MTases"/>
    <property type="match status" value="1"/>
</dbReference>
<reference evidence="7" key="1">
    <citation type="submission" date="2020-10" db="EMBL/GenBank/DDBJ databases">
        <authorList>
            <person name="Gilroy R."/>
        </authorList>
    </citation>
    <scope>NUCLEOTIDE SEQUENCE</scope>
    <source>
        <strain evidence="7">11687</strain>
    </source>
</reference>
<feature type="binding site" evidence="5">
    <location>
        <position position="298"/>
    </location>
    <ligand>
        <name>S-adenosyl-L-methionine</name>
        <dbReference type="ChEBI" id="CHEBI:59789"/>
    </ligand>
</feature>
<evidence type="ECO:0000313" key="7">
    <source>
        <dbReference type="EMBL" id="HIU58743.1"/>
    </source>
</evidence>
<organism evidence="7 8">
    <name type="scientific">Candidatus Scatosoma pullistercoris</name>
    <dbReference type="NCBI Taxonomy" id="2840934"/>
    <lineage>
        <taxon>Bacteria</taxon>
        <taxon>Bacillati</taxon>
        <taxon>Bacillota</taxon>
        <taxon>Clostridia</taxon>
        <taxon>Candidatus Scatosoma</taxon>
    </lineage>
</organism>
<dbReference type="GO" id="GO:0003723">
    <property type="term" value="F:RNA binding"/>
    <property type="evidence" value="ECO:0007669"/>
    <property type="project" value="UniProtKB-UniRule"/>
</dbReference>
<keyword evidence="4 5" id="KW-0694">RNA-binding</keyword>
<dbReference type="InterPro" id="IPR001678">
    <property type="entry name" value="MeTrfase_RsmB-F_NOP2_dom"/>
</dbReference>
<dbReference type="GO" id="GO:0001510">
    <property type="term" value="P:RNA methylation"/>
    <property type="evidence" value="ECO:0007669"/>
    <property type="project" value="InterPro"/>
</dbReference>
<dbReference type="InterPro" id="IPR029063">
    <property type="entry name" value="SAM-dependent_MTases_sf"/>
</dbReference>
<sequence>MLSNPVYDPYQILTKVYSEGAHLKQAIAETYIEELNRARTVRIVYGVLENDGYLSFCIRRYAPKAPKPAVRLILKISLYMLLYMEKKRYMVTDCAVELCKKLGKAGVAGFVNAFLRRFDKTETDKALPKGEEGEALRLSWPLYAWKKLKAEYGARAERIAAAKSAGVCVRFAKNEEKYLSLPHLDTPFPHVFIFPRFARDEGYDLGEYTFQSVGSVAVCGVVSPCGEMLDACAAPGGKSVLLAGKCGRVTSFELHPHRVELIRQYRERMGVNNVSERQKDSSVFDPDYEETFDGVLCDVPCSGFGTVSENPDIKLFRKEEDFVSLRAAQTGILDACCRYVKRGGKMYYSTCSVFAEENDGIVGEFLKAHPEFESLPVESPLPFARKAYGLQFLPDEAFGAGFYVAVMRRRAGEKPGGEPDR</sequence>
<dbReference type="PRINTS" id="PR02008">
    <property type="entry name" value="RCMTFAMILY"/>
</dbReference>
<accession>A0A9D1MEW0</accession>
<reference evidence="7" key="2">
    <citation type="journal article" date="2021" name="PeerJ">
        <title>Extensive microbial diversity within the chicken gut microbiome revealed by metagenomics and culture.</title>
        <authorList>
            <person name="Gilroy R."/>
            <person name="Ravi A."/>
            <person name="Getino M."/>
            <person name="Pursley I."/>
            <person name="Horton D.L."/>
            <person name="Alikhan N.F."/>
            <person name="Baker D."/>
            <person name="Gharbi K."/>
            <person name="Hall N."/>
            <person name="Watson M."/>
            <person name="Adriaenssens E.M."/>
            <person name="Foster-Nyarko E."/>
            <person name="Jarju S."/>
            <person name="Secka A."/>
            <person name="Antonio M."/>
            <person name="Oren A."/>
            <person name="Chaudhuri R.R."/>
            <person name="La Ragione R."/>
            <person name="Hildebrand F."/>
            <person name="Pallen M.J."/>
        </authorList>
    </citation>
    <scope>NUCLEOTIDE SEQUENCE</scope>
    <source>
        <strain evidence="7">11687</strain>
    </source>
</reference>
<evidence type="ECO:0000256" key="2">
    <source>
        <dbReference type="ARBA" id="ARBA00022679"/>
    </source>
</evidence>
<gene>
    <name evidence="7" type="ORF">IAC57_01450</name>
</gene>
<dbReference type="EMBL" id="DVMZ01000043">
    <property type="protein sequence ID" value="HIU58743.1"/>
    <property type="molecule type" value="Genomic_DNA"/>
</dbReference>
<feature type="domain" description="SAM-dependent MTase RsmB/NOP-type" evidence="6">
    <location>
        <begin position="134"/>
        <end position="410"/>
    </location>
</feature>
<evidence type="ECO:0000256" key="5">
    <source>
        <dbReference type="PROSITE-ProRule" id="PRU01023"/>
    </source>
</evidence>
<comment type="caution">
    <text evidence="7">The sequence shown here is derived from an EMBL/GenBank/DDBJ whole genome shotgun (WGS) entry which is preliminary data.</text>
</comment>
<evidence type="ECO:0000256" key="3">
    <source>
        <dbReference type="ARBA" id="ARBA00022691"/>
    </source>
</evidence>
<proteinExistence type="inferred from homology"/>
<evidence type="ECO:0000256" key="1">
    <source>
        <dbReference type="ARBA" id="ARBA00022603"/>
    </source>
</evidence>
<feature type="binding site" evidence="5">
    <location>
        <begin position="232"/>
        <end position="238"/>
    </location>
    <ligand>
        <name>S-adenosyl-L-methionine</name>
        <dbReference type="ChEBI" id="CHEBI:59789"/>
    </ligand>
</feature>
<feature type="binding site" evidence="5">
    <location>
        <position position="253"/>
    </location>
    <ligand>
        <name>S-adenosyl-L-methionine</name>
        <dbReference type="ChEBI" id="CHEBI:59789"/>
    </ligand>
</feature>
<protein>
    <recommendedName>
        <fullName evidence="6">SAM-dependent MTase RsmB/NOP-type domain-containing protein</fullName>
    </recommendedName>
</protein>
<evidence type="ECO:0000259" key="6">
    <source>
        <dbReference type="PROSITE" id="PS51686"/>
    </source>
</evidence>
<feature type="binding site" evidence="5">
    <location>
        <position position="280"/>
    </location>
    <ligand>
        <name>S-adenosyl-L-methionine</name>
        <dbReference type="ChEBI" id="CHEBI:59789"/>
    </ligand>
</feature>
<dbReference type="Pfam" id="PF01029">
    <property type="entry name" value="NusB"/>
    <property type="match status" value="1"/>
</dbReference>
<dbReference type="PROSITE" id="PS51686">
    <property type="entry name" value="SAM_MT_RSMB_NOP"/>
    <property type="match status" value="1"/>
</dbReference>
<name>A0A9D1MEW0_9FIRM</name>
<dbReference type="Gene3D" id="1.10.940.10">
    <property type="entry name" value="NusB-like"/>
    <property type="match status" value="1"/>
</dbReference>
<dbReference type="SUPFAM" id="SSF53335">
    <property type="entry name" value="S-adenosyl-L-methionine-dependent methyltransferases"/>
    <property type="match status" value="1"/>
</dbReference>
<dbReference type="SUPFAM" id="SSF48013">
    <property type="entry name" value="NusB-like"/>
    <property type="match status" value="1"/>
</dbReference>
<dbReference type="AlphaFoldDB" id="A0A9D1MEW0"/>
<dbReference type="PANTHER" id="PTHR22807:SF53">
    <property type="entry name" value="RIBOSOMAL RNA SMALL SUBUNIT METHYLTRANSFERASE B-RELATED"/>
    <property type="match status" value="1"/>
</dbReference>
<comment type="similarity">
    <text evidence="5">Belongs to the class I-like SAM-binding methyltransferase superfamily. RsmB/NOP family.</text>
</comment>
<dbReference type="InterPro" id="IPR023267">
    <property type="entry name" value="RCMT"/>
</dbReference>
<dbReference type="Proteomes" id="UP000824081">
    <property type="component" value="Unassembled WGS sequence"/>
</dbReference>
<dbReference type="InterPro" id="IPR035926">
    <property type="entry name" value="NusB-like_sf"/>
</dbReference>
<dbReference type="Pfam" id="PF01189">
    <property type="entry name" value="Methyltr_RsmB-F"/>
    <property type="match status" value="1"/>
</dbReference>
<dbReference type="GO" id="GO:0006355">
    <property type="term" value="P:regulation of DNA-templated transcription"/>
    <property type="evidence" value="ECO:0007669"/>
    <property type="project" value="InterPro"/>
</dbReference>
<dbReference type="PANTHER" id="PTHR22807">
    <property type="entry name" value="NOP2 YEAST -RELATED NOL1/NOP2/FMU SUN DOMAIN-CONTAINING"/>
    <property type="match status" value="1"/>
</dbReference>